<dbReference type="RefSeq" id="WP_112204674.1">
    <property type="nucleotide sequence ID" value="NZ_CBCSBS010000001.1"/>
</dbReference>
<dbReference type="GeneID" id="66832605"/>
<keyword evidence="6 8" id="KW-0443">Lipid metabolism</keyword>
<evidence type="ECO:0000256" key="1">
    <source>
        <dbReference type="ARBA" id="ARBA00022516"/>
    </source>
</evidence>
<evidence type="ECO:0000313" key="10">
    <source>
        <dbReference type="EMBL" id="AWW49369.1"/>
    </source>
</evidence>
<dbReference type="NCBIfam" id="TIGR00516">
    <property type="entry name" value="acpS"/>
    <property type="match status" value="1"/>
</dbReference>
<evidence type="ECO:0000313" key="13">
    <source>
        <dbReference type="Proteomes" id="UP000251072"/>
    </source>
</evidence>
<comment type="catalytic activity">
    <reaction evidence="8">
        <text>apo-[ACP] + CoA = holo-[ACP] + adenosine 3',5'-bisphosphate + H(+)</text>
        <dbReference type="Rhea" id="RHEA:12068"/>
        <dbReference type="Rhea" id="RHEA-COMP:9685"/>
        <dbReference type="Rhea" id="RHEA-COMP:9690"/>
        <dbReference type="ChEBI" id="CHEBI:15378"/>
        <dbReference type="ChEBI" id="CHEBI:29999"/>
        <dbReference type="ChEBI" id="CHEBI:57287"/>
        <dbReference type="ChEBI" id="CHEBI:58343"/>
        <dbReference type="ChEBI" id="CHEBI:64479"/>
        <dbReference type="EC" id="2.7.8.7"/>
    </reaction>
</comment>
<evidence type="ECO:0000256" key="8">
    <source>
        <dbReference type="HAMAP-Rule" id="MF_00101"/>
    </source>
</evidence>
<keyword evidence="13" id="KW-1185">Reference proteome</keyword>
<comment type="similarity">
    <text evidence="8">Belongs to the P-Pant transferase superfamily. AcpS family.</text>
</comment>
<comment type="cofactor">
    <cofactor evidence="8">
        <name>Mg(2+)</name>
        <dbReference type="ChEBI" id="CHEBI:18420"/>
    </cofactor>
</comment>
<dbReference type="GO" id="GO:0008897">
    <property type="term" value="F:holo-[acyl-carrier-protein] synthase activity"/>
    <property type="evidence" value="ECO:0007669"/>
    <property type="project" value="UniProtKB-UniRule"/>
</dbReference>
<dbReference type="InterPro" id="IPR004568">
    <property type="entry name" value="Ppantetheine-prot_Trfase_dom"/>
</dbReference>
<dbReference type="GO" id="GO:0006633">
    <property type="term" value="P:fatty acid biosynthetic process"/>
    <property type="evidence" value="ECO:0007669"/>
    <property type="project" value="UniProtKB-UniRule"/>
</dbReference>
<keyword evidence="7 8" id="KW-0275">Fatty acid biosynthesis</keyword>
<evidence type="ECO:0000259" key="9">
    <source>
        <dbReference type="Pfam" id="PF01648"/>
    </source>
</evidence>
<evidence type="ECO:0000256" key="3">
    <source>
        <dbReference type="ARBA" id="ARBA00022723"/>
    </source>
</evidence>
<reference evidence="11 13" key="2">
    <citation type="submission" date="2018-06" db="EMBL/GenBank/DDBJ databases">
        <title>Genome of strain Polynucleobacter sp. FUKU-NW-11.</title>
        <authorList>
            <person name="Hahn M.W."/>
        </authorList>
    </citation>
    <scope>NUCLEOTIDE SEQUENCE [LARGE SCALE GENOMIC DNA]</scope>
    <source>
        <strain evidence="11">FUKU-NW-11</strain>
        <strain evidence="13">FUKU-NW11</strain>
    </source>
</reference>
<dbReference type="Pfam" id="PF01648">
    <property type="entry name" value="ACPS"/>
    <property type="match status" value="1"/>
</dbReference>
<protein>
    <recommendedName>
        <fullName evidence="8">Holo-[acyl-carrier-protein] synthase</fullName>
        <shortName evidence="8">Holo-ACP synthase</shortName>
        <ecNumber evidence="8">2.7.8.7</ecNumber>
    </recommendedName>
    <alternativeName>
        <fullName evidence="8">4'-phosphopantetheinyl transferase AcpS</fullName>
    </alternativeName>
</protein>
<dbReference type="KEGG" id="poh:DPM16_05815"/>
<comment type="function">
    <text evidence="8">Transfers the 4'-phosphopantetheine moiety from coenzyme A to a Ser of acyl-carrier-protein.</text>
</comment>
<keyword evidence="1 8" id="KW-0444">Lipid biosynthesis</keyword>
<evidence type="ECO:0000256" key="5">
    <source>
        <dbReference type="ARBA" id="ARBA00022842"/>
    </source>
</evidence>
<dbReference type="Proteomes" id="UP000248592">
    <property type="component" value="Chromosome"/>
</dbReference>
<dbReference type="InterPro" id="IPR037143">
    <property type="entry name" value="4-PPantetheinyl_Trfase_dom_sf"/>
</dbReference>
<evidence type="ECO:0000313" key="11">
    <source>
        <dbReference type="EMBL" id="RAZ42957.1"/>
    </source>
</evidence>
<gene>
    <name evidence="8" type="primary">acpS</name>
    <name evidence="11" type="ORF">DP176_03790</name>
    <name evidence="10" type="ORF">Pas1_02625</name>
</gene>
<evidence type="ECO:0000256" key="6">
    <source>
        <dbReference type="ARBA" id="ARBA00023098"/>
    </source>
</evidence>
<dbReference type="OrthoDB" id="517356at2"/>
<dbReference type="EC" id="2.7.8.7" evidence="8"/>
<reference evidence="12" key="1">
    <citation type="submission" date="2018-06" db="EMBL/GenBank/DDBJ databases">
        <title>Description of a new Polynucleobacter species.</title>
        <authorList>
            <person name="Hahn M.W."/>
        </authorList>
    </citation>
    <scope>NUCLEOTIDE SEQUENCE [LARGE SCALE GENOMIC DNA]</scope>
    <source>
        <strain evidence="12">MG-25-Pas1-D2</strain>
    </source>
</reference>
<proteinExistence type="inferred from homology"/>
<keyword evidence="2 8" id="KW-0808">Transferase</keyword>
<accession>A0A2Z4JRT5</accession>
<dbReference type="AlphaFoldDB" id="A0A2Z4JRT5"/>
<evidence type="ECO:0000256" key="4">
    <source>
        <dbReference type="ARBA" id="ARBA00022832"/>
    </source>
</evidence>
<evidence type="ECO:0000256" key="7">
    <source>
        <dbReference type="ARBA" id="ARBA00023160"/>
    </source>
</evidence>
<sequence length="131" mass="14634">MIIGIGTDILKIERLQAAYDRTQGRLAEKILGPDEMLVFKARLARNHKRGIAFLATRFAAKEAFSKAIGLGMRMPMTWRSLQTLNEVSGKPVTSYSGALARFMTEKQWQAQVTVSDELDMAIAFVVVTEQN</sequence>
<dbReference type="EMBL" id="QMCH01000002">
    <property type="protein sequence ID" value="RAZ42957.1"/>
    <property type="molecule type" value="Genomic_DNA"/>
</dbReference>
<dbReference type="GO" id="GO:0005737">
    <property type="term" value="C:cytoplasm"/>
    <property type="evidence" value="ECO:0007669"/>
    <property type="project" value="UniProtKB-SubCell"/>
</dbReference>
<evidence type="ECO:0000256" key="2">
    <source>
        <dbReference type="ARBA" id="ARBA00022679"/>
    </source>
</evidence>
<dbReference type="EMBL" id="CP030085">
    <property type="protein sequence ID" value="AWW49369.1"/>
    <property type="molecule type" value="Genomic_DNA"/>
</dbReference>
<keyword evidence="8" id="KW-0963">Cytoplasm</keyword>
<evidence type="ECO:0000313" key="12">
    <source>
        <dbReference type="Proteomes" id="UP000248592"/>
    </source>
</evidence>
<comment type="subcellular location">
    <subcellularLocation>
        <location evidence="8">Cytoplasm</location>
    </subcellularLocation>
</comment>
<name>A0A2Z4JRT5_9BURK</name>
<dbReference type="NCBIfam" id="TIGR00556">
    <property type="entry name" value="pantethn_trn"/>
    <property type="match status" value="1"/>
</dbReference>
<reference evidence="10" key="3">
    <citation type="journal article" date="2019" name="Int. J. Syst. Evol. Microbiol.">
        <title>Polynucleobacter paneuropaeus sp. nov., characterized by six strains isolated from freshwater lakes located along a 3000 km north-south cross-section across Europe.</title>
        <authorList>
            <person name="Hoetzinger M."/>
            <person name="Schmidt J."/>
            <person name="Pitt A."/>
            <person name="Koll U."/>
            <person name="Lang E."/>
            <person name="Hahn M.W."/>
        </authorList>
    </citation>
    <scope>NUCLEOTIDE SEQUENCE</scope>
    <source>
        <strain evidence="10">MG-25-Pas1-D2</strain>
    </source>
</reference>
<organism evidence="10 12">
    <name type="scientific">Polynucleobacter paneuropaeus</name>
    <dbReference type="NCBI Taxonomy" id="2527775"/>
    <lineage>
        <taxon>Bacteria</taxon>
        <taxon>Pseudomonadati</taxon>
        <taxon>Pseudomonadota</taxon>
        <taxon>Betaproteobacteria</taxon>
        <taxon>Burkholderiales</taxon>
        <taxon>Burkholderiaceae</taxon>
        <taxon>Polynucleobacter</taxon>
    </lineage>
</organism>
<dbReference type="Gene3D" id="3.90.470.20">
    <property type="entry name" value="4'-phosphopantetheinyl transferase domain"/>
    <property type="match status" value="1"/>
</dbReference>
<keyword evidence="4 8" id="KW-0276">Fatty acid metabolism</keyword>
<feature type="domain" description="4'-phosphopantetheinyl transferase" evidence="9">
    <location>
        <begin position="4"/>
        <end position="120"/>
    </location>
</feature>
<dbReference type="Proteomes" id="UP000251072">
    <property type="component" value="Unassembled WGS sequence"/>
</dbReference>
<feature type="binding site" evidence="8">
    <location>
        <position position="8"/>
    </location>
    <ligand>
        <name>Mg(2+)</name>
        <dbReference type="ChEBI" id="CHEBI:18420"/>
    </ligand>
</feature>
<feature type="binding site" evidence="8">
    <location>
        <position position="62"/>
    </location>
    <ligand>
        <name>Mg(2+)</name>
        <dbReference type="ChEBI" id="CHEBI:18420"/>
    </ligand>
</feature>
<dbReference type="HAMAP" id="MF_00101">
    <property type="entry name" value="AcpS"/>
    <property type="match status" value="1"/>
</dbReference>
<keyword evidence="3 8" id="KW-0479">Metal-binding</keyword>
<dbReference type="InterPro" id="IPR002582">
    <property type="entry name" value="ACPS"/>
</dbReference>
<dbReference type="InterPro" id="IPR008278">
    <property type="entry name" value="4-PPantetheinyl_Trfase_dom"/>
</dbReference>
<dbReference type="SUPFAM" id="SSF56214">
    <property type="entry name" value="4'-phosphopantetheinyl transferase"/>
    <property type="match status" value="1"/>
</dbReference>
<keyword evidence="5 8" id="KW-0460">Magnesium</keyword>
<dbReference type="GO" id="GO:0000287">
    <property type="term" value="F:magnesium ion binding"/>
    <property type="evidence" value="ECO:0007669"/>
    <property type="project" value="UniProtKB-UniRule"/>
</dbReference>